<reference evidence="2 3" key="1">
    <citation type="submission" date="2021-08" db="EMBL/GenBank/DDBJ databases">
        <title>Collinsella faecalis sp. nov. isolated from swine faeces.</title>
        <authorList>
            <person name="Oh B.S."/>
            <person name="Lee J.H."/>
        </authorList>
    </citation>
    <scope>NUCLEOTIDE SEQUENCE [LARGE SCALE GENOMIC DNA]</scope>
    <source>
        <strain evidence="2 3">AGMB00827</strain>
    </source>
</reference>
<sequence length="134" mass="15325">MGKKRYRKETELSVGEAALLLLLCPSKYPGDEWRVEELGDPKTTPSNMAPSVVPGEALRDSARLLVEKGLAEKRGNKFTFTKAGEKLWQTIRPRGWADSRRQTAAWERKKNDKRRQRRKTQGEAKRKAESGDQE</sequence>
<evidence type="ECO:0000313" key="2">
    <source>
        <dbReference type="EMBL" id="MBY4798336.1"/>
    </source>
</evidence>
<feature type="compositionally biased region" description="Basic and acidic residues" evidence="1">
    <location>
        <begin position="120"/>
        <end position="134"/>
    </location>
</feature>
<proteinExistence type="predicted"/>
<comment type="caution">
    <text evidence="2">The sequence shown here is derived from an EMBL/GenBank/DDBJ whole genome shotgun (WGS) entry which is preliminary data.</text>
</comment>
<dbReference type="Proteomes" id="UP000700908">
    <property type="component" value="Unassembled WGS sequence"/>
</dbReference>
<accession>A0ABS7MMR0</accession>
<evidence type="ECO:0000256" key="1">
    <source>
        <dbReference type="SAM" id="MobiDB-lite"/>
    </source>
</evidence>
<feature type="compositionally biased region" description="Basic and acidic residues" evidence="1">
    <location>
        <begin position="95"/>
        <end position="110"/>
    </location>
</feature>
<protein>
    <submittedName>
        <fullName evidence="2">Uncharacterized protein</fullName>
    </submittedName>
</protein>
<dbReference type="RefSeq" id="WP_222200060.1">
    <property type="nucleotide sequence ID" value="NZ_JAIMFO010000010.1"/>
</dbReference>
<name>A0ABS7MMR0_9ACTN</name>
<feature type="region of interest" description="Disordered" evidence="1">
    <location>
        <begin position="36"/>
        <end position="55"/>
    </location>
</feature>
<gene>
    <name evidence="2" type="ORF">K6V98_08255</name>
</gene>
<feature type="region of interest" description="Disordered" evidence="1">
    <location>
        <begin position="91"/>
        <end position="134"/>
    </location>
</feature>
<organism evidence="2 3">
    <name type="scientific">Collinsella ureilytica</name>
    <dbReference type="NCBI Taxonomy" id="2869515"/>
    <lineage>
        <taxon>Bacteria</taxon>
        <taxon>Bacillati</taxon>
        <taxon>Actinomycetota</taxon>
        <taxon>Coriobacteriia</taxon>
        <taxon>Coriobacteriales</taxon>
        <taxon>Coriobacteriaceae</taxon>
        <taxon>Collinsella</taxon>
    </lineage>
</organism>
<dbReference type="EMBL" id="JAIMFO010000010">
    <property type="protein sequence ID" value="MBY4798336.1"/>
    <property type="molecule type" value="Genomic_DNA"/>
</dbReference>
<keyword evidence="3" id="KW-1185">Reference proteome</keyword>
<evidence type="ECO:0000313" key="3">
    <source>
        <dbReference type="Proteomes" id="UP000700908"/>
    </source>
</evidence>